<feature type="domain" description="Gfo/Idh/MocA-like oxidoreductase N-terminal" evidence="2">
    <location>
        <begin position="5"/>
        <end position="125"/>
    </location>
</feature>
<dbReference type="Pfam" id="PF02894">
    <property type="entry name" value="GFO_IDH_MocA_C"/>
    <property type="match status" value="1"/>
</dbReference>
<dbReference type="Gene3D" id="3.30.360.10">
    <property type="entry name" value="Dihydrodipicolinate Reductase, domain 2"/>
    <property type="match status" value="1"/>
</dbReference>
<gene>
    <name evidence="4" type="ORF">CHL78_013190</name>
</gene>
<evidence type="ECO:0000313" key="5">
    <source>
        <dbReference type="Proteomes" id="UP000215694"/>
    </source>
</evidence>
<dbReference type="Proteomes" id="UP000215694">
    <property type="component" value="Unassembled WGS sequence"/>
</dbReference>
<dbReference type="SUPFAM" id="SSF55347">
    <property type="entry name" value="Glyceraldehyde-3-phosphate dehydrogenase-like, C-terminal domain"/>
    <property type="match status" value="1"/>
</dbReference>
<dbReference type="InterPro" id="IPR051450">
    <property type="entry name" value="Gfo/Idh/MocA_Oxidoreductases"/>
</dbReference>
<dbReference type="OrthoDB" id="9781966at2"/>
<protein>
    <submittedName>
        <fullName evidence="4">Gfo/Idh/MocA family oxidoreductase</fullName>
    </submittedName>
</protein>
<dbReference type="InterPro" id="IPR000683">
    <property type="entry name" value="Gfo/Idh/MocA-like_OxRdtase_N"/>
</dbReference>
<keyword evidence="5" id="KW-1185">Reference proteome</keyword>
<comment type="similarity">
    <text evidence="1">Belongs to the Gfo/Idh/MocA family.</text>
</comment>
<dbReference type="GO" id="GO:0000166">
    <property type="term" value="F:nucleotide binding"/>
    <property type="evidence" value="ECO:0007669"/>
    <property type="project" value="InterPro"/>
</dbReference>
<dbReference type="PANTHER" id="PTHR43377:SF2">
    <property type="entry name" value="BINDING ROSSMANN FOLD OXIDOREDUCTASE, PUTATIVE (AFU_ORTHOLOGUE AFUA_4G00560)-RELATED"/>
    <property type="match status" value="1"/>
</dbReference>
<evidence type="ECO:0000259" key="3">
    <source>
        <dbReference type="Pfam" id="PF02894"/>
    </source>
</evidence>
<dbReference type="Pfam" id="PF01408">
    <property type="entry name" value="GFO_IDH_MocA"/>
    <property type="match status" value="1"/>
</dbReference>
<feature type="domain" description="Gfo/Idh/MocA-like oxidoreductase C-terminal" evidence="3">
    <location>
        <begin position="141"/>
        <end position="394"/>
    </location>
</feature>
<dbReference type="EMBL" id="NOJY02000025">
    <property type="protein sequence ID" value="RDY26518.1"/>
    <property type="molecule type" value="Genomic_DNA"/>
</dbReference>
<dbReference type="PANTHER" id="PTHR43377">
    <property type="entry name" value="BILIVERDIN REDUCTASE A"/>
    <property type="match status" value="1"/>
</dbReference>
<name>A0A371J1I2_9FIRM</name>
<dbReference type="RefSeq" id="WP_094367604.1">
    <property type="nucleotide sequence ID" value="NZ_NOJY02000025.1"/>
</dbReference>
<evidence type="ECO:0000259" key="2">
    <source>
        <dbReference type="Pfam" id="PF01408"/>
    </source>
</evidence>
<organism evidence="4 5">
    <name type="scientific">Romboutsia weinsteinii</name>
    <dbReference type="NCBI Taxonomy" id="2020949"/>
    <lineage>
        <taxon>Bacteria</taxon>
        <taxon>Bacillati</taxon>
        <taxon>Bacillota</taxon>
        <taxon>Clostridia</taxon>
        <taxon>Peptostreptococcales</taxon>
        <taxon>Peptostreptococcaceae</taxon>
        <taxon>Romboutsia</taxon>
    </lineage>
</organism>
<dbReference type="InterPro" id="IPR004104">
    <property type="entry name" value="Gfo/Idh/MocA-like_OxRdtase_C"/>
</dbReference>
<evidence type="ECO:0000256" key="1">
    <source>
        <dbReference type="ARBA" id="ARBA00010928"/>
    </source>
</evidence>
<evidence type="ECO:0000313" key="4">
    <source>
        <dbReference type="EMBL" id="RDY26518.1"/>
    </source>
</evidence>
<sequence>MKKISVSVIGAGARGMFSYAPYLLENPEAGSVVAVAEPNEIKRGLFKEQYSVDEENLFETWEDLLAKERLSDAIIIANNDESHYEPTKLALEKGYHVLLEKPMSNKLEDIVKLGELSKEYPNQIFMICHVLRYTPFFAELKRIVDSKELGDLLSIQHNENIGYWHFAHSFTRGNWRNSDETSPLILAKSCHDMDILLWLAGKSCRSISAFGHLSHMREESFREGMADRCLDCSVEEECQYSAKKAYLSEKPIFPKVVHPIPTKENLEEALRTGPYGRCVYKCDNNVVDHMVTILDFEDDITATFNLSAFTEDCNRTIKLMFSGGEVSGNHVKNEITIKKFKQYGKNEFTTITPDEVQGGHGGGDYGIMQDFVNLVSGNGGEARTSATKSVESHIMAFAAEYSRLNKKVVDISEFWTDAISKTCEIETI</sequence>
<dbReference type="SUPFAM" id="SSF51735">
    <property type="entry name" value="NAD(P)-binding Rossmann-fold domains"/>
    <property type="match status" value="1"/>
</dbReference>
<proteinExistence type="inferred from homology"/>
<dbReference type="Gene3D" id="3.40.50.720">
    <property type="entry name" value="NAD(P)-binding Rossmann-like Domain"/>
    <property type="match status" value="1"/>
</dbReference>
<accession>A0A371J1I2</accession>
<comment type="caution">
    <text evidence="4">The sequence shown here is derived from an EMBL/GenBank/DDBJ whole genome shotgun (WGS) entry which is preliminary data.</text>
</comment>
<dbReference type="AlphaFoldDB" id="A0A371J1I2"/>
<reference evidence="4 5" key="1">
    <citation type="journal article" date="2017" name="Genome Announc.">
        <title>Draft Genome Sequence of Romboutsia weinsteinii sp. nov. Strain CCRI-19649(T) Isolated from Surface Water.</title>
        <authorList>
            <person name="Maheux A.F."/>
            <person name="Boudreau D.K."/>
            <person name="Berube E."/>
            <person name="Boissinot M."/>
            <person name="Cantin P."/>
            <person name="Raymond F."/>
            <person name="Corbeil J."/>
            <person name="Omar R.F."/>
            <person name="Bergeron M.G."/>
        </authorList>
    </citation>
    <scope>NUCLEOTIDE SEQUENCE [LARGE SCALE GENOMIC DNA]</scope>
    <source>
        <strain evidence="4 5">CCRI-19649</strain>
    </source>
</reference>
<dbReference type="InterPro" id="IPR036291">
    <property type="entry name" value="NAD(P)-bd_dom_sf"/>
</dbReference>